<evidence type="ECO:0000313" key="2">
    <source>
        <dbReference type="EMBL" id="QAB18326.1"/>
    </source>
</evidence>
<reference evidence="2 3" key="1">
    <citation type="submission" date="2019-01" db="EMBL/GenBank/DDBJ databases">
        <title>Leucobacter muris sp. nov. isolated from the nose of a laboratory mouse.</title>
        <authorList>
            <person name="Benga L."/>
            <person name="Sproeer C."/>
            <person name="Schumann P."/>
            <person name="Verbarg S."/>
            <person name="Bunk B."/>
            <person name="Engelhardt E."/>
            <person name="Benten P.M."/>
            <person name="Sager M."/>
        </authorList>
    </citation>
    <scope>NUCLEOTIDE SEQUENCE [LARGE SCALE GENOMIC DNA]</scope>
    <source>
        <strain evidence="2 3">DSM 101948</strain>
    </source>
</reference>
<feature type="region of interest" description="Disordered" evidence="1">
    <location>
        <begin position="91"/>
        <end position="116"/>
    </location>
</feature>
<keyword evidence="3" id="KW-1185">Reference proteome</keyword>
<sequence length="116" mass="12977">MNAWITVLGPLLNQRYGEAITTDLEPVFVSAAADAVIRRLERPRSGALRERVGPASIDRDARFLLAAWFLPEELAQLDDLVGTGAGVIRSHRTPAPDEQRFGNRYRPEVPDELPNW</sequence>
<dbReference type="Proteomes" id="UP000285768">
    <property type="component" value="Chromosome"/>
</dbReference>
<evidence type="ECO:0000256" key="1">
    <source>
        <dbReference type="SAM" id="MobiDB-lite"/>
    </source>
</evidence>
<name>A0ABX5QH23_9MICO</name>
<evidence type="ECO:0000313" key="3">
    <source>
        <dbReference type="Proteomes" id="UP000285768"/>
    </source>
</evidence>
<accession>A0ABX5QH23</accession>
<dbReference type="EMBL" id="CP035037">
    <property type="protein sequence ID" value="QAB18326.1"/>
    <property type="molecule type" value="Genomic_DNA"/>
</dbReference>
<proteinExistence type="predicted"/>
<protein>
    <submittedName>
        <fullName evidence="2">Uncharacterized protein</fullName>
    </submittedName>
</protein>
<feature type="compositionally biased region" description="Basic and acidic residues" evidence="1">
    <location>
        <begin position="94"/>
        <end position="109"/>
    </location>
</feature>
<organism evidence="2 3">
    <name type="scientific">Leucobacter muris</name>
    <dbReference type="NCBI Taxonomy" id="1935379"/>
    <lineage>
        <taxon>Bacteria</taxon>
        <taxon>Bacillati</taxon>
        <taxon>Actinomycetota</taxon>
        <taxon>Actinomycetes</taxon>
        <taxon>Micrococcales</taxon>
        <taxon>Microbacteriaceae</taxon>
        <taxon>Leucobacter</taxon>
    </lineage>
</organism>
<dbReference type="RefSeq" id="WP_128387217.1">
    <property type="nucleotide sequence ID" value="NZ_CP035037.1"/>
</dbReference>
<gene>
    <name evidence="2" type="ORF">Leucomu_10725</name>
</gene>